<organism evidence="1">
    <name type="scientific">Oryza punctata</name>
    <name type="common">Red rice</name>
    <dbReference type="NCBI Taxonomy" id="4537"/>
    <lineage>
        <taxon>Eukaryota</taxon>
        <taxon>Viridiplantae</taxon>
        <taxon>Streptophyta</taxon>
        <taxon>Embryophyta</taxon>
        <taxon>Tracheophyta</taxon>
        <taxon>Spermatophyta</taxon>
        <taxon>Magnoliopsida</taxon>
        <taxon>Liliopsida</taxon>
        <taxon>Poales</taxon>
        <taxon>Poaceae</taxon>
        <taxon>BOP clade</taxon>
        <taxon>Oryzoideae</taxon>
        <taxon>Oryzeae</taxon>
        <taxon>Oryzinae</taxon>
        <taxon>Oryza</taxon>
    </lineage>
</organism>
<accession>A0A0E0MN15</accession>
<name>A0A0E0MN15_ORYPU</name>
<protein>
    <submittedName>
        <fullName evidence="1">Uncharacterized protein</fullName>
    </submittedName>
</protein>
<dbReference type="HOGENOM" id="CLU_1725246_0_0_1"/>
<reference evidence="1" key="1">
    <citation type="submission" date="2015-04" db="UniProtKB">
        <authorList>
            <consortium name="EnsemblPlants"/>
        </authorList>
    </citation>
    <scope>IDENTIFICATION</scope>
</reference>
<dbReference type="EnsemblPlants" id="OPUNC12G12650.1">
    <property type="protein sequence ID" value="OPUNC12G12650.1"/>
    <property type="gene ID" value="OPUNC12G12650"/>
</dbReference>
<reference evidence="1" key="2">
    <citation type="submission" date="2018-05" db="EMBL/GenBank/DDBJ databases">
        <title>OpunRS2 (Oryza punctata Reference Sequence Version 2).</title>
        <authorList>
            <person name="Zhang J."/>
            <person name="Kudrna D."/>
            <person name="Lee S."/>
            <person name="Talag J."/>
            <person name="Welchert J."/>
            <person name="Wing R.A."/>
        </authorList>
    </citation>
    <scope>NUCLEOTIDE SEQUENCE [LARGE SCALE GENOMIC DNA]</scope>
</reference>
<proteinExistence type="predicted"/>
<evidence type="ECO:0000313" key="1">
    <source>
        <dbReference type="EnsemblPlants" id="OPUNC12G12650.1"/>
    </source>
</evidence>
<keyword evidence="2" id="KW-1185">Reference proteome</keyword>
<sequence length="152" mass="17503">MPTCIVFKFNWKVRQRRFQLQVQGLRFMRGGTTDLTFRGEEGMVVCMRRTPIKKPDTKERKNPDSFFKITQLEGRCHDKPNSIVKFDDYAHKTLQAKRPFGNPVNHVSGYIRGSNDLDYSEHFALQKIINTLVGVDQANPKADPRTAAGLLY</sequence>
<dbReference type="AlphaFoldDB" id="A0A0E0MN15"/>
<evidence type="ECO:0000313" key="2">
    <source>
        <dbReference type="Proteomes" id="UP000026962"/>
    </source>
</evidence>
<dbReference type="Proteomes" id="UP000026962">
    <property type="component" value="Chromosome 12"/>
</dbReference>
<dbReference type="Gramene" id="OPUNC12G12650.1">
    <property type="protein sequence ID" value="OPUNC12G12650.1"/>
    <property type="gene ID" value="OPUNC12G12650"/>
</dbReference>